<dbReference type="EC" id="2.4.-.-" evidence="2"/>
<reference evidence="3" key="1">
    <citation type="journal article" date="2019" name="Int. J. Syst. Evol. Microbiol.">
        <title>The Global Catalogue of Microorganisms (GCM) 10K type strain sequencing project: providing services to taxonomists for standard genome sequencing and annotation.</title>
        <authorList>
            <consortium name="The Broad Institute Genomics Platform"/>
            <consortium name="The Broad Institute Genome Sequencing Center for Infectious Disease"/>
            <person name="Wu L."/>
            <person name="Ma J."/>
        </authorList>
    </citation>
    <scope>NUCLEOTIDE SEQUENCE [LARGE SCALE GENOMIC DNA]</scope>
    <source>
        <strain evidence="3">KCTC 19812</strain>
    </source>
</reference>
<proteinExistence type="predicted"/>
<organism evidence="2 3">
    <name type="scientific">Shivajiella indica</name>
    <dbReference type="NCBI Taxonomy" id="872115"/>
    <lineage>
        <taxon>Bacteria</taxon>
        <taxon>Pseudomonadati</taxon>
        <taxon>Bacteroidota</taxon>
        <taxon>Cytophagia</taxon>
        <taxon>Cytophagales</taxon>
        <taxon>Cyclobacteriaceae</taxon>
        <taxon>Shivajiella</taxon>
    </lineage>
</organism>
<protein>
    <submittedName>
        <fullName evidence="2">Glycosyltransferase</fullName>
        <ecNumber evidence="2">2.4.-.-</ecNumber>
    </submittedName>
</protein>
<evidence type="ECO:0000259" key="1">
    <source>
        <dbReference type="Pfam" id="PF00534"/>
    </source>
</evidence>
<dbReference type="EMBL" id="JBHUIV010000025">
    <property type="protein sequence ID" value="MFD2203180.1"/>
    <property type="molecule type" value="Genomic_DNA"/>
</dbReference>
<dbReference type="Gene3D" id="3.40.50.2000">
    <property type="entry name" value="Glycogen Phosphorylase B"/>
    <property type="match status" value="2"/>
</dbReference>
<dbReference type="Proteomes" id="UP001597414">
    <property type="component" value="Unassembled WGS sequence"/>
</dbReference>
<evidence type="ECO:0000313" key="2">
    <source>
        <dbReference type="EMBL" id="MFD2203180.1"/>
    </source>
</evidence>
<dbReference type="RefSeq" id="WP_380805209.1">
    <property type="nucleotide sequence ID" value="NZ_JBHUIV010000025.1"/>
</dbReference>
<dbReference type="PANTHER" id="PTHR12526:SF630">
    <property type="entry name" value="GLYCOSYLTRANSFERASE"/>
    <property type="match status" value="1"/>
</dbReference>
<comment type="caution">
    <text evidence="2">The sequence shown here is derived from an EMBL/GenBank/DDBJ whole genome shotgun (WGS) entry which is preliminary data.</text>
</comment>
<dbReference type="InterPro" id="IPR001296">
    <property type="entry name" value="Glyco_trans_1"/>
</dbReference>
<keyword evidence="2" id="KW-0328">Glycosyltransferase</keyword>
<keyword evidence="2" id="KW-0808">Transferase</keyword>
<name>A0ABW5BF60_9BACT</name>
<dbReference type="PANTHER" id="PTHR12526">
    <property type="entry name" value="GLYCOSYLTRANSFERASE"/>
    <property type="match status" value="1"/>
</dbReference>
<dbReference type="Pfam" id="PF00534">
    <property type="entry name" value="Glycos_transf_1"/>
    <property type="match status" value="1"/>
</dbReference>
<gene>
    <name evidence="2" type="ORF">ACFSKV_16505</name>
</gene>
<dbReference type="SUPFAM" id="SSF53756">
    <property type="entry name" value="UDP-Glycosyltransferase/glycogen phosphorylase"/>
    <property type="match status" value="1"/>
</dbReference>
<dbReference type="GO" id="GO:0016757">
    <property type="term" value="F:glycosyltransferase activity"/>
    <property type="evidence" value="ECO:0007669"/>
    <property type="project" value="UniProtKB-KW"/>
</dbReference>
<evidence type="ECO:0000313" key="3">
    <source>
        <dbReference type="Proteomes" id="UP001597414"/>
    </source>
</evidence>
<feature type="domain" description="Glycosyl transferase family 1" evidence="1">
    <location>
        <begin position="178"/>
        <end position="333"/>
    </location>
</feature>
<accession>A0ABW5BF60</accession>
<keyword evidence="3" id="KW-1185">Reference proteome</keyword>
<sequence length="359" mass="42043">MRVVYLLNSLNDLGGISTITNKKVDWLINNQGYDVCVIVKRHSLPFEERYDGKLKIYNIEKTYHGLNFLQKIQYGYYFYKKVRKIISDFNADICISLLSSIDFFILPFVKTSIPKILEIHASATIVIQQSFFVKRFFYKLYSKVVVLNELEKSKYNLNNIAVIPNFLSISDYNFNDLKKQNIIISGGRNDKLKQYEHQIKAWNKLFNEFDDWEYHIYINDEEENLQEYFNLIDKKCSTLKIFPAVNNFPNKLKESSILVLTSKSESFSIMILEAFNSYNAVISYETFSGPITLLSKETGVLVKMNNIDHLAISMKELISNKKLRNKIVFSAKEKAKEYSTEIIMKKWLDLFTQVLKVNK</sequence>